<proteinExistence type="predicted"/>
<comment type="catalytic activity">
    <reaction evidence="3">
        <text>[protein]-L-glutamate 5-O-methyl ester + H2O = L-glutamyl-[protein] + methanol + H(+)</text>
        <dbReference type="Rhea" id="RHEA:23236"/>
        <dbReference type="Rhea" id="RHEA-COMP:10208"/>
        <dbReference type="Rhea" id="RHEA-COMP:10311"/>
        <dbReference type="ChEBI" id="CHEBI:15377"/>
        <dbReference type="ChEBI" id="CHEBI:15378"/>
        <dbReference type="ChEBI" id="CHEBI:17790"/>
        <dbReference type="ChEBI" id="CHEBI:29973"/>
        <dbReference type="ChEBI" id="CHEBI:82795"/>
        <dbReference type="EC" id="3.1.1.61"/>
    </reaction>
</comment>
<feature type="active site" evidence="4">
    <location>
        <position position="59"/>
    </location>
</feature>
<keyword evidence="7" id="KW-1185">Reference proteome</keyword>
<evidence type="ECO:0000256" key="4">
    <source>
        <dbReference type="PROSITE-ProRule" id="PRU00050"/>
    </source>
</evidence>
<evidence type="ECO:0000313" key="7">
    <source>
        <dbReference type="Proteomes" id="UP000326671"/>
    </source>
</evidence>
<dbReference type="GO" id="GO:0008984">
    <property type="term" value="F:protein-glutamate methylesterase activity"/>
    <property type="evidence" value="ECO:0007669"/>
    <property type="project" value="UniProtKB-EC"/>
</dbReference>
<reference evidence="6 7" key="1">
    <citation type="submission" date="2019-09" db="EMBL/GenBank/DDBJ databases">
        <title>Whole genome sequences of isolates from the Mars Exploration Rovers.</title>
        <authorList>
            <person name="Seuylemezian A."/>
            <person name="Vaishampayan P."/>
        </authorList>
    </citation>
    <scope>NUCLEOTIDE SEQUENCE [LARGE SCALE GENOMIC DNA]</scope>
    <source>
        <strain evidence="6 7">MER_TA_151</strain>
    </source>
</reference>
<dbReference type="InterPro" id="IPR000673">
    <property type="entry name" value="Sig_transdc_resp-reg_Me-estase"/>
</dbReference>
<evidence type="ECO:0000256" key="3">
    <source>
        <dbReference type="ARBA" id="ARBA00048267"/>
    </source>
</evidence>
<feature type="active site" evidence="4">
    <location>
        <position position="155"/>
    </location>
</feature>
<evidence type="ECO:0000256" key="1">
    <source>
        <dbReference type="ARBA" id="ARBA00022801"/>
    </source>
</evidence>
<dbReference type="RefSeq" id="WP_150439511.1">
    <property type="nucleotide sequence ID" value="NZ_VYKL01000015.1"/>
</dbReference>
<protein>
    <recommendedName>
        <fullName evidence="2">protein-glutamate methylesterase</fullName>
        <ecNumber evidence="2">3.1.1.61</ecNumber>
    </recommendedName>
</protein>
<organism evidence="6 7">
    <name type="scientific">Niallia endozanthoxylica</name>
    <dbReference type="NCBI Taxonomy" id="2036016"/>
    <lineage>
        <taxon>Bacteria</taxon>
        <taxon>Bacillati</taxon>
        <taxon>Bacillota</taxon>
        <taxon>Bacilli</taxon>
        <taxon>Bacillales</taxon>
        <taxon>Bacillaceae</taxon>
        <taxon>Niallia</taxon>
    </lineage>
</organism>
<accession>A0A5J5HVA4</accession>
<feature type="active site" evidence="4">
    <location>
        <position position="32"/>
    </location>
</feature>
<evidence type="ECO:0000256" key="2">
    <source>
        <dbReference type="ARBA" id="ARBA00039140"/>
    </source>
</evidence>
<dbReference type="EC" id="3.1.1.61" evidence="2"/>
<sequence>MYKRYSKIELNNTAIETNWNHTTNKIILIGTSTGGPRALQTVLSGLPKKIAAPIVIVQHMPSGFTKSLANRLNSLSNLTVKEAEDGEVLQNGTAYIAPGGCHLKIKASGKKVFVQLDYLTTSYIHCPSVDLMFASASNLKDYGKIVVVMTGMGSDGSNGLIELKKTGQVKAIAESEETCTVYGMPRAAIATELIDDIVNVEQIAKTILKYL</sequence>
<dbReference type="OrthoDB" id="9793421at2"/>
<keyword evidence="1 4" id="KW-0378">Hydrolase</keyword>
<dbReference type="PANTHER" id="PTHR42872:SF3">
    <property type="entry name" value="PROTEIN-GLUTAMATE METHYLESTERASE_PROTEIN-GLUTAMINE GLUTAMINASE 1"/>
    <property type="match status" value="1"/>
</dbReference>
<dbReference type="GO" id="GO:0005737">
    <property type="term" value="C:cytoplasm"/>
    <property type="evidence" value="ECO:0007669"/>
    <property type="project" value="InterPro"/>
</dbReference>
<dbReference type="EMBL" id="VYKL01000015">
    <property type="protein sequence ID" value="KAA9025857.1"/>
    <property type="molecule type" value="Genomic_DNA"/>
</dbReference>
<dbReference type="Proteomes" id="UP000326671">
    <property type="component" value="Unassembled WGS sequence"/>
</dbReference>
<dbReference type="Pfam" id="PF01339">
    <property type="entry name" value="CheB_methylest"/>
    <property type="match status" value="1"/>
</dbReference>
<feature type="domain" description="CheB-type methylesterase" evidence="5">
    <location>
        <begin position="20"/>
        <end position="211"/>
    </location>
</feature>
<dbReference type="CDD" id="cd16432">
    <property type="entry name" value="CheB_Rec"/>
    <property type="match status" value="1"/>
</dbReference>
<gene>
    <name evidence="6" type="ORF">F4V44_08200</name>
</gene>
<evidence type="ECO:0000313" key="6">
    <source>
        <dbReference type="EMBL" id="KAA9025857.1"/>
    </source>
</evidence>
<dbReference type="PROSITE" id="PS50122">
    <property type="entry name" value="CHEB"/>
    <property type="match status" value="1"/>
</dbReference>
<dbReference type="PANTHER" id="PTHR42872">
    <property type="entry name" value="PROTEIN-GLUTAMATE METHYLESTERASE/PROTEIN-GLUTAMINE GLUTAMINASE"/>
    <property type="match status" value="1"/>
</dbReference>
<name>A0A5J5HVA4_9BACI</name>
<dbReference type="GO" id="GO:0006935">
    <property type="term" value="P:chemotaxis"/>
    <property type="evidence" value="ECO:0007669"/>
    <property type="project" value="UniProtKB-UniRule"/>
</dbReference>
<comment type="caution">
    <text evidence="6">The sequence shown here is derived from an EMBL/GenBank/DDBJ whole genome shotgun (WGS) entry which is preliminary data.</text>
</comment>
<keyword evidence="4" id="KW-0145">Chemotaxis</keyword>
<dbReference type="Gene3D" id="3.40.50.180">
    <property type="entry name" value="Methylesterase CheB, C-terminal domain"/>
    <property type="match status" value="1"/>
</dbReference>
<dbReference type="AlphaFoldDB" id="A0A5J5HVA4"/>
<dbReference type="InterPro" id="IPR035909">
    <property type="entry name" value="CheB_C"/>
</dbReference>
<evidence type="ECO:0000259" key="5">
    <source>
        <dbReference type="PROSITE" id="PS50122"/>
    </source>
</evidence>
<dbReference type="SUPFAM" id="SSF52738">
    <property type="entry name" value="Methylesterase CheB, C-terminal domain"/>
    <property type="match status" value="1"/>
</dbReference>
<dbReference type="GO" id="GO:0000156">
    <property type="term" value="F:phosphorelay response regulator activity"/>
    <property type="evidence" value="ECO:0007669"/>
    <property type="project" value="InterPro"/>
</dbReference>